<evidence type="ECO:0000313" key="2">
    <source>
        <dbReference type="Proteomes" id="UP000076871"/>
    </source>
</evidence>
<proteinExistence type="predicted"/>
<keyword evidence="2" id="KW-1185">Reference proteome</keyword>
<gene>
    <name evidence="1" type="ORF">LAESUDRAFT_746954</name>
</gene>
<evidence type="ECO:0000313" key="1">
    <source>
        <dbReference type="EMBL" id="KZT11129.1"/>
    </source>
</evidence>
<organism evidence="1 2">
    <name type="scientific">Laetiporus sulphureus 93-53</name>
    <dbReference type="NCBI Taxonomy" id="1314785"/>
    <lineage>
        <taxon>Eukaryota</taxon>
        <taxon>Fungi</taxon>
        <taxon>Dikarya</taxon>
        <taxon>Basidiomycota</taxon>
        <taxon>Agaricomycotina</taxon>
        <taxon>Agaricomycetes</taxon>
        <taxon>Polyporales</taxon>
        <taxon>Laetiporus</taxon>
    </lineage>
</organism>
<dbReference type="InParanoid" id="A0A165H1W3"/>
<sequence>MCDLNVAEREGGVGAKCTYVFGREEHRVAPARGRVVVVMSSGRMGKDRHRSFLAYARDPRCACGKSPDNISNCQASLRSVEALCFLSKLEWVVALSTAPDQSRLDLCAAGDSSSMHTQSENLENNSREDLVQRSTWTAPSASGFVGPLAITVAGAKVMQATQSRAAWCWYQSQAARASDCSVAETRPHPNQLRWKLSGFLLVKVEPPNASFQTLGSRGGREAAFYRGGCFGSISAITIQTTIGRVAAVTLELDRSRRIVIWATASGPNPPPQGQRD</sequence>
<protein>
    <submittedName>
        <fullName evidence="1">Uncharacterized protein</fullName>
    </submittedName>
</protein>
<dbReference type="GeneID" id="63828474"/>
<dbReference type="AlphaFoldDB" id="A0A165H1W3"/>
<dbReference type="EMBL" id="KV427607">
    <property type="protein sequence ID" value="KZT11129.1"/>
    <property type="molecule type" value="Genomic_DNA"/>
</dbReference>
<dbReference type="Proteomes" id="UP000076871">
    <property type="component" value="Unassembled WGS sequence"/>
</dbReference>
<reference evidence="1 2" key="1">
    <citation type="journal article" date="2016" name="Mol. Biol. Evol.">
        <title>Comparative Genomics of Early-Diverging Mushroom-Forming Fungi Provides Insights into the Origins of Lignocellulose Decay Capabilities.</title>
        <authorList>
            <person name="Nagy L.G."/>
            <person name="Riley R."/>
            <person name="Tritt A."/>
            <person name="Adam C."/>
            <person name="Daum C."/>
            <person name="Floudas D."/>
            <person name="Sun H."/>
            <person name="Yadav J.S."/>
            <person name="Pangilinan J."/>
            <person name="Larsson K.H."/>
            <person name="Matsuura K."/>
            <person name="Barry K."/>
            <person name="Labutti K."/>
            <person name="Kuo R."/>
            <person name="Ohm R.A."/>
            <person name="Bhattacharya S.S."/>
            <person name="Shirouzu T."/>
            <person name="Yoshinaga Y."/>
            <person name="Martin F.M."/>
            <person name="Grigoriev I.V."/>
            <person name="Hibbett D.S."/>
        </authorList>
    </citation>
    <scope>NUCLEOTIDE SEQUENCE [LARGE SCALE GENOMIC DNA]</scope>
    <source>
        <strain evidence="1 2">93-53</strain>
    </source>
</reference>
<accession>A0A165H1W3</accession>
<name>A0A165H1W3_9APHY</name>
<dbReference type="RefSeq" id="XP_040768869.1">
    <property type="nucleotide sequence ID" value="XM_040911446.1"/>
</dbReference>